<evidence type="ECO:0000256" key="1">
    <source>
        <dbReference type="ARBA" id="ARBA00022723"/>
    </source>
</evidence>
<keyword evidence="5" id="KW-0732">Signal</keyword>
<dbReference type="EMBL" id="JACHMN010000002">
    <property type="protein sequence ID" value="MBB5871842.1"/>
    <property type="molecule type" value="Genomic_DNA"/>
</dbReference>
<sequence length="317" mass="33649">MSEQLSAALTAALAGVPTSALAAAANRLITSYRADRSGAPASPIMGSRVDVAAYAAYRMPATFASVRAALRQAAQLMPDFRPGTQLDVGGGTGAAAWAAREVFPGLTDILVVDQVADALAFGEKLLPRARWQQLRLGAGAELPSADLVTLAYVLNELSPDDQAALTRELAGKAQLLAIIEPGTPAGYTRILAARELLIEAGLHIVAPCPHEGACPLPAGRDWCHFGARLNRSALHRSVKEGAELSYEDEKYAYVIATPLPADRAVGRVLRQPAYAKGMVTLRLCDADGTAHPEIVSKRHGELYKRARDVTWGDAWPP</sequence>
<keyword evidence="6" id="KW-0687">Ribonucleoprotein</keyword>
<keyword evidence="7" id="KW-1185">Reference proteome</keyword>
<keyword evidence="2" id="KW-0809">Transit peptide</keyword>
<dbReference type="GO" id="GO:0008168">
    <property type="term" value="F:methyltransferase activity"/>
    <property type="evidence" value="ECO:0007669"/>
    <property type="project" value="UniProtKB-KW"/>
</dbReference>
<dbReference type="InterPro" id="IPR029063">
    <property type="entry name" value="SAM-dependent_MTases_sf"/>
</dbReference>
<protein>
    <submittedName>
        <fullName evidence="6">Ribosomal protein RSM22 (Predicted rRNA methylase)</fullName>
    </submittedName>
</protein>
<dbReference type="GO" id="GO:0032259">
    <property type="term" value="P:methylation"/>
    <property type="evidence" value="ECO:0007669"/>
    <property type="project" value="UniProtKB-KW"/>
</dbReference>
<keyword evidence="3" id="KW-0408">Iron</keyword>
<dbReference type="InterPro" id="IPR052571">
    <property type="entry name" value="Mt_RNA_Methyltransferase"/>
</dbReference>
<reference evidence="6 7" key="1">
    <citation type="submission" date="2020-08" db="EMBL/GenBank/DDBJ databases">
        <title>Sequencing the genomes of 1000 actinobacteria strains.</title>
        <authorList>
            <person name="Klenk H.-P."/>
        </authorList>
    </citation>
    <scope>NUCLEOTIDE SEQUENCE [LARGE SCALE GENOMIC DNA]</scope>
    <source>
        <strain evidence="6 7">DSM 45362</strain>
    </source>
</reference>
<dbReference type="RefSeq" id="WP_184840164.1">
    <property type="nucleotide sequence ID" value="NZ_JACHMN010000002.1"/>
</dbReference>
<dbReference type="GO" id="GO:0015935">
    <property type="term" value="C:small ribosomal subunit"/>
    <property type="evidence" value="ECO:0007669"/>
    <property type="project" value="TreeGrafter"/>
</dbReference>
<evidence type="ECO:0000313" key="7">
    <source>
        <dbReference type="Proteomes" id="UP000587527"/>
    </source>
</evidence>
<dbReference type="InterPro" id="IPR015324">
    <property type="entry name" value="Ribosomal_Rsm22-like"/>
</dbReference>
<evidence type="ECO:0000313" key="6">
    <source>
        <dbReference type="EMBL" id="MBB5871842.1"/>
    </source>
</evidence>
<keyword evidence="1" id="KW-0479">Metal-binding</keyword>
<accession>A0A841BYH1</accession>
<dbReference type="GO" id="GO:0003735">
    <property type="term" value="F:structural constituent of ribosome"/>
    <property type="evidence" value="ECO:0007669"/>
    <property type="project" value="TreeGrafter"/>
</dbReference>
<dbReference type="GO" id="GO:0006412">
    <property type="term" value="P:translation"/>
    <property type="evidence" value="ECO:0007669"/>
    <property type="project" value="InterPro"/>
</dbReference>
<organism evidence="6 7">
    <name type="scientific">Allocatelliglobosispora scoriae</name>
    <dbReference type="NCBI Taxonomy" id="643052"/>
    <lineage>
        <taxon>Bacteria</taxon>
        <taxon>Bacillati</taxon>
        <taxon>Actinomycetota</taxon>
        <taxon>Actinomycetes</taxon>
        <taxon>Micromonosporales</taxon>
        <taxon>Micromonosporaceae</taxon>
        <taxon>Allocatelliglobosispora</taxon>
    </lineage>
</organism>
<keyword evidence="6" id="KW-0689">Ribosomal protein</keyword>
<comment type="caution">
    <text evidence="6">The sequence shown here is derived from an EMBL/GenBank/DDBJ whole genome shotgun (WGS) entry which is preliminary data.</text>
</comment>
<proteinExistence type="predicted"/>
<dbReference type="SUPFAM" id="SSF53335">
    <property type="entry name" value="S-adenosyl-L-methionine-dependent methyltransferases"/>
    <property type="match status" value="1"/>
</dbReference>
<keyword evidence="6" id="KW-0808">Transferase</keyword>
<dbReference type="Gene3D" id="3.40.50.150">
    <property type="entry name" value="Vaccinia Virus protein VP39"/>
    <property type="match status" value="1"/>
</dbReference>
<evidence type="ECO:0000256" key="4">
    <source>
        <dbReference type="ARBA" id="ARBA00023014"/>
    </source>
</evidence>
<evidence type="ECO:0000256" key="5">
    <source>
        <dbReference type="SAM" id="SignalP"/>
    </source>
</evidence>
<dbReference type="AlphaFoldDB" id="A0A841BYH1"/>
<dbReference type="PANTHER" id="PTHR13184">
    <property type="entry name" value="37S RIBOSOMAL PROTEIN S22"/>
    <property type="match status" value="1"/>
</dbReference>
<dbReference type="PANTHER" id="PTHR13184:SF5">
    <property type="entry name" value="METHYLTRANSFERASE-LIKE PROTEIN 17, MITOCHONDRIAL"/>
    <property type="match status" value="1"/>
</dbReference>
<keyword evidence="4" id="KW-0411">Iron-sulfur</keyword>
<evidence type="ECO:0000256" key="2">
    <source>
        <dbReference type="ARBA" id="ARBA00022946"/>
    </source>
</evidence>
<dbReference type="Proteomes" id="UP000587527">
    <property type="component" value="Unassembled WGS sequence"/>
</dbReference>
<dbReference type="GO" id="GO:0046872">
    <property type="term" value="F:metal ion binding"/>
    <property type="evidence" value="ECO:0007669"/>
    <property type="project" value="UniProtKB-KW"/>
</dbReference>
<keyword evidence="6" id="KW-0489">Methyltransferase</keyword>
<dbReference type="Pfam" id="PF09243">
    <property type="entry name" value="Rsm22"/>
    <property type="match status" value="1"/>
</dbReference>
<name>A0A841BYH1_9ACTN</name>
<feature type="signal peptide" evidence="5">
    <location>
        <begin position="1"/>
        <end position="22"/>
    </location>
</feature>
<evidence type="ECO:0000256" key="3">
    <source>
        <dbReference type="ARBA" id="ARBA00023004"/>
    </source>
</evidence>
<dbReference type="GO" id="GO:0051536">
    <property type="term" value="F:iron-sulfur cluster binding"/>
    <property type="evidence" value="ECO:0007669"/>
    <property type="project" value="UniProtKB-KW"/>
</dbReference>
<gene>
    <name evidence="6" type="ORF">F4553_005221</name>
</gene>
<feature type="chain" id="PRO_5032554303" evidence="5">
    <location>
        <begin position="23"/>
        <end position="317"/>
    </location>
</feature>